<gene>
    <name evidence="1" type="ORF">WMSIL1_LOCUS14249</name>
</gene>
<sequence length="114" mass="13584">MEQCTKHLNLNPGQSEKSILKLYPDNLVLQISEFHRNPKADLTFNNGSDKCMDAFRKDLTDIPEEKRDSLFGDWRPRDTELEIYIRLMQLDNLKFEEILIRGMMRIWLIMLPDK</sequence>
<reference evidence="1 2" key="1">
    <citation type="submission" date="2019-07" db="EMBL/GenBank/DDBJ databases">
        <authorList>
            <person name="Jastrzebski P J."/>
            <person name="Paukszto L."/>
            <person name="Jastrzebski P J."/>
        </authorList>
    </citation>
    <scope>NUCLEOTIDE SEQUENCE [LARGE SCALE GENOMIC DNA]</scope>
    <source>
        <strain evidence="1 2">WMS-il1</strain>
    </source>
</reference>
<dbReference type="Proteomes" id="UP000321570">
    <property type="component" value="Unassembled WGS sequence"/>
</dbReference>
<evidence type="ECO:0000313" key="1">
    <source>
        <dbReference type="EMBL" id="VUZ56762.1"/>
    </source>
</evidence>
<proteinExistence type="predicted"/>
<protein>
    <submittedName>
        <fullName evidence="1">Uncharacterized protein</fullName>
    </submittedName>
</protein>
<evidence type="ECO:0000313" key="2">
    <source>
        <dbReference type="Proteomes" id="UP000321570"/>
    </source>
</evidence>
<dbReference type="EMBL" id="CABIJS010000708">
    <property type="protein sequence ID" value="VUZ56762.1"/>
    <property type="molecule type" value="Genomic_DNA"/>
</dbReference>
<organism evidence="1 2">
    <name type="scientific">Hymenolepis diminuta</name>
    <name type="common">Rat tapeworm</name>
    <dbReference type="NCBI Taxonomy" id="6216"/>
    <lineage>
        <taxon>Eukaryota</taxon>
        <taxon>Metazoa</taxon>
        <taxon>Spiralia</taxon>
        <taxon>Lophotrochozoa</taxon>
        <taxon>Platyhelminthes</taxon>
        <taxon>Cestoda</taxon>
        <taxon>Eucestoda</taxon>
        <taxon>Cyclophyllidea</taxon>
        <taxon>Hymenolepididae</taxon>
        <taxon>Hymenolepis</taxon>
    </lineage>
</organism>
<dbReference type="AlphaFoldDB" id="A0A564ZBM2"/>
<keyword evidence="2" id="KW-1185">Reference proteome</keyword>
<name>A0A564ZBM2_HYMDI</name>
<accession>A0A564ZBM2</accession>